<dbReference type="EMBL" id="OZ019893">
    <property type="protein sequence ID" value="CAK9189749.1"/>
    <property type="molecule type" value="Genomic_DNA"/>
</dbReference>
<dbReference type="Proteomes" id="UP001497512">
    <property type="component" value="Chromosome 1"/>
</dbReference>
<dbReference type="PANTHER" id="PTHR36747">
    <property type="entry name" value="HYDROXYPROLINE-RICH GLYCOPROTEIN FAMILY PROTEIN"/>
    <property type="match status" value="1"/>
</dbReference>
<reference evidence="1 2" key="1">
    <citation type="submission" date="2024-02" db="EMBL/GenBank/DDBJ databases">
        <authorList>
            <consortium name="ELIXIR-Norway"/>
            <consortium name="Elixir Norway"/>
        </authorList>
    </citation>
    <scope>NUCLEOTIDE SEQUENCE [LARGE SCALE GENOMIC DNA]</scope>
</reference>
<proteinExistence type="predicted"/>
<evidence type="ECO:0000313" key="1">
    <source>
        <dbReference type="EMBL" id="CAK9189749.1"/>
    </source>
</evidence>
<name>A0ABP0T897_9BRYO</name>
<accession>A0ABP0T897</accession>
<sequence length="140" mass="15224">MENKGEAENCPVDVVVEGGKSSINDASTVPVPKEKCIAEAAAKVVSAPAVPVLKERNIRDEWKRGTPPNPVKVPPTKLFSYADSRYMSPTDSMVSPVTRGLWARTHKPMSAFPPWAGPPKALENTFKGTVQEKESLLPRV</sequence>
<organism evidence="1 2">
    <name type="scientific">Sphagnum troendelagicum</name>
    <dbReference type="NCBI Taxonomy" id="128251"/>
    <lineage>
        <taxon>Eukaryota</taxon>
        <taxon>Viridiplantae</taxon>
        <taxon>Streptophyta</taxon>
        <taxon>Embryophyta</taxon>
        <taxon>Bryophyta</taxon>
        <taxon>Sphagnophytina</taxon>
        <taxon>Sphagnopsida</taxon>
        <taxon>Sphagnales</taxon>
        <taxon>Sphagnaceae</taxon>
        <taxon>Sphagnum</taxon>
    </lineage>
</organism>
<keyword evidence="2" id="KW-1185">Reference proteome</keyword>
<gene>
    <name evidence="1" type="ORF">CSSPTR1EN2_LOCUS400</name>
</gene>
<dbReference type="PANTHER" id="PTHR36747:SF1">
    <property type="entry name" value="HYDROXYPROLINE-RICH GLYCOPROTEIN FAMILY PROTEIN"/>
    <property type="match status" value="1"/>
</dbReference>
<protein>
    <submittedName>
        <fullName evidence="1">Uncharacterized protein</fullName>
    </submittedName>
</protein>
<evidence type="ECO:0000313" key="2">
    <source>
        <dbReference type="Proteomes" id="UP001497512"/>
    </source>
</evidence>